<evidence type="ECO:0008006" key="4">
    <source>
        <dbReference type="Google" id="ProtNLM"/>
    </source>
</evidence>
<dbReference type="InterPro" id="IPR011042">
    <property type="entry name" value="6-blade_b-propeller_TolB-like"/>
</dbReference>
<dbReference type="InterPro" id="IPR011659">
    <property type="entry name" value="WD40"/>
</dbReference>
<dbReference type="PANTHER" id="PTHR36842:SF1">
    <property type="entry name" value="PROTEIN TOLB"/>
    <property type="match status" value="1"/>
</dbReference>
<gene>
    <name evidence="2" type="ORF">RT717_01935</name>
</gene>
<dbReference type="RefSeq" id="WP_317490058.1">
    <property type="nucleotide sequence ID" value="NZ_CP136051.1"/>
</dbReference>
<protein>
    <recommendedName>
        <fullName evidence="4">WD40-like Beta Propeller Repeat</fullName>
    </recommendedName>
</protein>
<dbReference type="Proteomes" id="UP001302349">
    <property type="component" value="Chromosome"/>
</dbReference>
<sequence length="407" mass="45752">MRKLATLLSIFGFIALSSCQQEDLLDVPLRPSYLVGYPKESGIDLGFISRSGLLPGALSSLPVKGNKPDSYDIFVSTDAKAEFTRVSTLFTDGNRLSIENLTNGTPYYVTVAGNKKGLASVQYDTIMVVPSKPKQLTKGSWVYDHAENISFSPTTDSAAYITRYIYSNWRDTPDLYIFPYYTNEPRRIEHNVKECEWAPSGRLIAFSRRLDANDPSGKDLQLSVYDLGKDTTINLPVFSTTLGSMTFSPNGEWIYYIDGDENENDLVWRIKIDGSFKEPVIGRQSFALEKSSNFVIDKITLSPHSEEVYFSGSENNYQVIYRHSLKSKTSQILFDDPWSSYLPSISPDGQKLAFFSTRSGATEVWTYDLSQSSLKQRTGSPLGGWYGLEIEWVTNSELSIGNRRLQL</sequence>
<dbReference type="PANTHER" id="PTHR36842">
    <property type="entry name" value="PROTEIN TOLB HOMOLOG"/>
    <property type="match status" value="1"/>
</dbReference>
<organism evidence="2 3">
    <name type="scientific">Imperialibacter roseus</name>
    <dbReference type="NCBI Taxonomy" id="1324217"/>
    <lineage>
        <taxon>Bacteria</taxon>
        <taxon>Pseudomonadati</taxon>
        <taxon>Bacteroidota</taxon>
        <taxon>Cytophagia</taxon>
        <taxon>Cytophagales</taxon>
        <taxon>Flammeovirgaceae</taxon>
        <taxon>Imperialibacter</taxon>
    </lineage>
</organism>
<name>A0ABZ0IQT7_9BACT</name>
<evidence type="ECO:0000313" key="2">
    <source>
        <dbReference type="EMBL" id="WOK07380.1"/>
    </source>
</evidence>
<dbReference type="PROSITE" id="PS51257">
    <property type="entry name" value="PROKAR_LIPOPROTEIN"/>
    <property type="match status" value="1"/>
</dbReference>
<comment type="similarity">
    <text evidence="1">Belongs to the TolB family.</text>
</comment>
<reference evidence="2 3" key="1">
    <citation type="journal article" date="2023" name="Microbiol. Resour. Announc.">
        <title>Complete Genome Sequence of Imperialibacter roseus strain P4T.</title>
        <authorList>
            <person name="Tizabi D.R."/>
            <person name="Bachvaroff T."/>
            <person name="Hill R.T."/>
        </authorList>
    </citation>
    <scope>NUCLEOTIDE SEQUENCE [LARGE SCALE GENOMIC DNA]</scope>
    <source>
        <strain evidence="2 3">P4T</strain>
    </source>
</reference>
<evidence type="ECO:0000256" key="1">
    <source>
        <dbReference type="ARBA" id="ARBA00009820"/>
    </source>
</evidence>
<proteinExistence type="inferred from homology"/>
<dbReference type="Pfam" id="PF07676">
    <property type="entry name" value="PD40"/>
    <property type="match status" value="1"/>
</dbReference>
<evidence type="ECO:0000313" key="3">
    <source>
        <dbReference type="Proteomes" id="UP001302349"/>
    </source>
</evidence>
<dbReference type="EMBL" id="CP136051">
    <property type="protein sequence ID" value="WOK07380.1"/>
    <property type="molecule type" value="Genomic_DNA"/>
</dbReference>
<keyword evidence="3" id="KW-1185">Reference proteome</keyword>
<dbReference type="SUPFAM" id="SSF82171">
    <property type="entry name" value="DPP6 N-terminal domain-like"/>
    <property type="match status" value="1"/>
</dbReference>
<dbReference type="Gene3D" id="2.120.10.30">
    <property type="entry name" value="TolB, C-terminal domain"/>
    <property type="match status" value="2"/>
</dbReference>
<accession>A0ABZ0IQT7</accession>